<proteinExistence type="predicted"/>
<dbReference type="EMBL" id="CP090036">
    <property type="protein sequence ID" value="UPK98259.1"/>
    <property type="molecule type" value="Genomic_DNA"/>
</dbReference>
<protein>
    <submittedName>
        <fullName evidence="1">Uncharacterized protein</fullName>
    </submittedName>
</protein>
<gene>
    <name evidence="1" type="ORF">LCI18_009194</name>
</gene>
<organism evidence="1 2">
    <name type="scientific">Fusarium solani subsp. cucurbitae</name>
    <name type="common">Neocosmosporum cucurbitae</name>
    <dbReference type="NCBI Taxonomy" id="2747967"/>
    <lineage>
        <taxon>Eukaryota</taxon>
        <taxon>Fungi</taxon>
        <taxon>Dikarya</taxon>
        <taxon>Ascomycota</taxon>
        <taxon>Pezizomycotina</taxon>
        <taxon>Sordariomycetes</taxon>
        <taxon>Hypocreomycetidae</taxon>
        <taxon>Hypocreales</taxon>
        <taxon>Nectriaceae</taxon>
        <taxon>Fusarium</taxon>
        <taxon>Fusarium solani species complex</taxon>
    </lineage>
</organism>
<keyword evidence="2" id="KW-1185">Reference proteome</keyword>
<evidence type="ECO:0000313" key="1">
    <source>
        <dbReference type="EMBL" id="UPK98259.1"/>
    </source>
</evidence>
<sequence length="1090" mass="121619">MGLFSKARGRRGPNVDLLAAAFGLPFTPGGRSGGKNGRIRIEYDSGDDEEDELDSQSESSAASDDEEEVRTERRPSLRKRDKEKNKKEKKSLSKRRHYHRHHRRSSSSLSNSKRSSASFSTSRRPSAHAMPKHVVASCVRPSATFPPLTPLHESGNHCNIPASAFSASNLNQPFGAVPVRPQQPVYYQNPVAFVPNRPSTVQVPVQTAQYLTSDIAQPTAAPPRPKSPIEKPKERSHGSTVSDWAEDSGPYAKELQRIQKRIDGKMTDLSKQPANQFLRQDLRSLQDRLNSTLNKAISGKATMHARLPSTSTAPGSPLLRLKSPQLPSENTLGETRIAQRAIQQELHRQGEQSPERDDEFHFCYYCGVSRSKKFHKQYPYPPDGVRKLSICAKCHDMRVKRGVAEGYHFCFSCGSARSREFHREHPVLPGEPLLRNYCVSCRMEVQDDIGLVEMSVLGTGSPDKRTRWTPLESDPDDEVDSMVPQCASTRGPSRVRDQFLKSPVPHRRASSPRRYSTTDKKHRDRDQIHESPAPKREVSSRHREARYREPRDRRSGPLGPNDARPNHRDVSPLSPDYPTRVTGSASRRAQRRSSGQIDAESIPRPEKPANYRAPYIEDLAPGHHSRGQTPTPFDEAHVRERGRPSSRLTKERSPMERSGRAKEQPFEHARPREASIESDRSGDSIPTSSKSSGSKTVRFKDSVDIRTTLPTDTEASEAEADTPLDSKRYSRPPSSPLISRQKSSFSNSHEKDKDTRDYLHPHRGRSSMKSPGPGFRTPESFRTTTPSKGYSQGAFSRDFDRSEDRGFYSNPRSPHETKFADEGGFRSPFAYTADESKDTHNHYEEYLESTTSLPSFLPSGGGFGSFFNKSKNKASTTPGSRASPFGHHQSGHDFNETGNYQEGFGAYKSADSYGTPRPGPQPYTNVNTAFTDDDFYTSVADDAGSNPYYTPRKRRFPGFSFYSAPDGCSEKSAKQSNPPNSPGKPDEFYWNNGFNPVPIVEEAGSFCEISSDCANDLLGKVTEIHTCIIFPLLTDNSTEYHTLSDASSIETDDDEDGSDRDFSTSDEDTDEHIVTEGKLVLHPTSNSDSA</sequence>
<evidence type="ECO:0000313" key="2">
    <source>
        <dbReference type="Proteomes" id="UP000830768"/>
    </source>
</evidence>
<name>A0ACD3ZAB7_FUSSC</name>
<reference evidence="1" key="1">
    <citation type="submission" date="2021-11" db="EMBL/GenBank/DDBJ databases">
        <title>Fusarium solani-melongenae Genome sequencing and assembly.</title>
        <authorList>
            <person name="Xie S."/>
            <person name="Huang L."/>
            <person name="Zhang X."/>
        </authorList>
    </citation>
    <scope>NUCLEOTIDE SEQUENCE</scope>
    <source>
        <strain evidence="1">CRI 24-3</strain>
    </source>
</reference>
<dbReference type="Proteomes" id="UP000830768">
    <property type="component" value="Chromosome 8"/>
</dbReference>
<accession>A0ACD3ZAB7</accession>